<dbReference type="GO" id="GO:0030425">
    <property type="term" value="C:dendrite"/>
    <property type="evidence" value="ECO:0007669"/>
    <property type="project" value="TreeGrafter"/>
</dbReference>
<dbReference type="InterPro" id="IPR033237">
    <property type="entry name" value="BRINP"/>
</dbReference>
<comment type="caution">
    <text evidence="2">The sequence shown here is derived from an EMBL/GenBank/DDBJ whole genome shotgun (WGS) entry which is preliminary data.</text>
</comment>
<gene>
    <name evidence="2" type="ORF">F2P81_026320</name>
</gene>
<accession>A0A6A4RMP3</accession>
<name>A0A6A4RMP3_SCOMX</name>
<proteinExistence type="predicted"/>
<organism evidence="2 3">
    <name type="scientific">Scophthalmus maximus</name>
    <name type="common">Turbot</name>
    <name type="synonym">Psetta maxima</name>
    <dbReference type="NCBI Taxonomy" id="52904"/>
    <lineage>
        <taxon>Eukaryota</taxon>
        <taxon>Metazoa</taxon>
        <taxon>Chordata</taxon>
        <taxon>Craniata</taxon>
        <taxon>Vertebrata</taxon>
        <taxon>Euteleostomi</taxon>
        <taxon>Actinopterygii</taxon>
        <taxon>Neopterygii</taxon>
        <taxon>Teleostei</taxon>
        <taxon>Neoteleostei</taxon>
        <taxon>Acanthomorphata</taxon>
        <taxon>Carangaria</taxon>
        <taxon>Pleuronectiformes</taxon>
        <taxon>Pleuronectoidei</taxon>
        <taxon>Scophthalmidae</taxon>
        <taxon>Scophthalmus</taxon>
    </lineage>
</organism>
<reference evidence="2 3" key="1">
    <citation type="submission" date="2019-06" db="EMBL/GenBank/DDBJ databases">
        <title>Draft genomes of female and male turbot (Scophthalmus maximus).</title>
        <authorList>
            <person name="Xu H."/>
            <person name="Xu X.-W."/>
            <person name="Shao C."/>
            <person name="Chen S."/>
        </authorList>
    </citation>
    <scope>NUCLEOTIDE SEQUENCE [LARGE SCALE GENOMIC DNA]</scope>
    <source>
        <strain evidence="2">Ysfricsl-2016a</strain>
        <tissue evidence="2">Blood</tissue>
    </source>
</reference>
<dbReference type="GO" id="GO:0007399">
    <property type="term" value="P:nervous system development"/>
    <property type="evidence" value="ECO:0007669"/>
    <property type="project" value="TreeGrafter"/>
</dbReference>
<dbReference type="AlphaFoldDB" id="A0A6A4RMP3"/>
<dbReference type="GO" id="GO:0045666">
    <property type="term" value="P:positive regulation of neuron differentiation"/>
    <property type="evidence" value="ECO:0007669"/>
    <property type="project" value="InterPro"/>
</dbReference>
<evidence type="ECO:0000259" key="1">
    <source>
        <dbReference type="Pfam" id="PF19052"/>
    </source>
</evidence>
<feature type="domain" description="BRINP C-terminal" evidence="1">
    <location>
        <begin position="17"/>
        <end position="91"/>
    </location>
</feature>
<dbReference type="PANTHER" id="PTHR15564">
    <property type="entry name" value="MACPF DOMAIN-CONTAINING PROTEIN"/>
    <property type="match status" value="1"/>
</dbReference>
<dbReference type="PANTHER" id="PTHR15564:SF10">
    <property type="entry name" value="BMP_RETINOIC ACID-INDUCIBLE NEURAL-SPECIFIC PROTEIN 3 ISOFORM X1"/>
    <property type="match status" value="1"/>
</dbReference>
<dbReference type="GO" id="GO:0071300">
    <property type="term" value="P:cellular response to retinoic acid"/>
    <property type="evidence" value="ECO:0007669"/>
    <property type="project" value="TreeGrafter"/>
</dbReference>
<evidence type="ECO:0000313" key="2">
    <source>
        <dbReference type="EMBL" id="KAF0021427.1"/>
    </source>
</evidence>
<dbReference type="EMBL" id="VEVO01008667">
    <property type="protein sequence ID" value="KAF0021427.1"/>
    <property type="molecule type" value="Genomic_DNA"/>
</dbReference>
<dbReference type="GO" id="GO:0045930">
    <property type="term" value="P:negative regulation of mitotic cell cycle"/>
    <property type="evidence" value="ECO:0007669"/>
    <property type="project" value="InterPro"/>
</dbReference>
<sequence>MSSNVALDTFTASEWTDEFQSFVRKLPTFYALNASAIQYFWTNEPAVHQRYRQLELHSRQLLGKARRIVNKLFGLSKRCRTQPKIAMLRER</sequence>
<dbReference type="Proteomes" id="UP000438429">
    <property type="component" value="Unassembled WGS sequence"/>
</dbReference>
<protein>
    <recommendedName>
        <fullName evidence="1">BRINP C-terminal domain-containing protein</fullName>
    </recommendedName>
</protein>
<dbReference type="InterPro" id="IPR057671">
    <property type="entry name" value="BRINP_C"/>
</dbReference>
<evidence type="ECO:0000313" key="3">
    <source>
        <dbReference type="Proteomes" id="UP000438429"/>
    </source>
</evidence>
<dbReference type="GO" id="GO:0005737">
    <property type="term" value="C:cytoplasm"/>
    <property type="evidence" value="ECO:0007669"/>
    <property type="project" value="TreeGrafter"/>
</dbReference>
<dbReference type="GO" id="GO:0043025">
    <property type="term" value="C:neuronal cell body"/>
    <property type="evidence" value="ECO:0007669"/>
    <property type="project" value="TreeGrafter"/>
</dbReference>
<dbReference type="Pfam" id="PF19052">
    <property type="entry name" value="BRINP_C"/>
    <property type="match status" value="1"/>
</dbReference>